<gene>
    <name evidence="5" type="ORF">LV75_005228</name>
</gene>
<evidence type="ECO:0000259" key="4">
    <source>
        <dbReference type="PROSITE" id="PS51471"/>
    </source>
</evidence>
<dbReference type="InterPro" id="IPR027443">
    <property type="entry name" value="IPNS-like_sf"/>
</dbReference>
<dbReference type="Proteomes" id="UP001205185">
    <property type="component" value="Unassembled WGS sequence"/>
</dbReference>
<evidence type="ECO:0000313" key="5">
    <source>
        <dbReference type="EMBL" id="MCP2272702.1"/>
    </source>
</evidence>
<dbReference type="PANTHER" id="PTHR47990">
    <property type="entry name" value="2-OXOGLUTARATE (2OG) AND FE(II)-DEPENDENT OXYGENASE SUPERFAMILY PROTEIN-RELATED"/>
    <property type="match status" value="1"/>
</dbReference>
<comment type="pathway">
    <text evidence="1">Antibiotic biosynthesis.</text>
</comment>
<dbReference type="InterPro" id="IPR005123">
    <property type="entry name" value="Oxoglu/Fe-dep_dioxygenase_dom"/>
</dbReference>
<dbReference type="PROSITE" id="PS51471">
    <property type="entry name" value="FE2OG_OXY"/>
    <property type="match status" value="1"/>
</dbReference>
<comment type="similarity">
    <text evidence="3">Belongs to the iron/ascorbate-dependent oxidoreductase family.</text>
</comment>
<proteinExistence type="inferred from homology"/>
<organism evidence="5 6">
    <name type="scientific">Actinokineospora diospyrosa</name>
    <dbReference type="NCBI Taxonomy" id="103728"/>
    <lineage>
        <taxon>Bacteria</taxon>
        <taxon>Bacillati</taxon>
        <taxon>Actinomycetota</taxon>
        <taxon>Actinomycetes</taxon>
        <taxon>Pseudonocardiales</taxon>
        <taxon>Pseudonocardiaceae</taxon>
        <taxon>Actinokineospora</taxon>
    </lineage>
</organism>
<evidence type="ECO:0000313" key="6">
    <source>
        <dbReference type="Proteomes" id="UP001205185"/>
    </source>
</evidence>
<reference evidence="5 6" key="1">
    <citation type="submission" date="2022-06" db="EMBL/GenBank/DDBJ databases">
        <title>Genomic Encyclopedia of Archaeal and Bacterial Type Strains, Phase II (KMG-II): from individual species to whole genera.</title>
        <authorList>
            <person name="Goeker M."/>
        </authorList>
    </citation>
    <scope>NUCLEOTIDE SEQUENCE [LARGE SCALE GENOMIC DNA]</scope>
    <source>
        <strain evidence="5 6">DSM 44255</strain>
    </source>
</reference>
<dbReference type="Pfam" id="PF03171">
    <property type="entry name" value="2OG-FeII_Oxy"/>
    <property type="match status" value="1"/>
</dbReference>
<protein>
    <submittedName>
        <fullName evidence="5">Isopenicillin N synthase</fullName>
    </submittedName>
</protein>
<accession>A0ABT1IJ73</accession>
<dbReference type="InterPro" id="IPR050231">
    <property type="entry name" value="Iron_ascorbate_oxido_reductase"/>
</dbReference>
<feature type="domain" description="Fe2OG dioxygenase" evidence="4">
    <location>
        <begin position="159"/>
        <end position="262"/>
    </location>
</feature>
<comment type="caution">
    <text evidence="5">The sequence shown here is derived from an EMBL/GenBank/DDBJ whole genome shotgun (WGS) entry which is preliminary data.</text>
</comment>
<keyword evidence="3" id="KW-0479">Metal-binding</keyword>
<dbReference type="Gene3D" id="2.60.120.330">
    <property type="entry name" value="B-lactam Antibiotic, Isopenicillin N Synthase, Chain"/>
    <property type="match status" value="1"/>
</dbReference>
<dbReference type="InterPro" id="IPR044861">
    <property type="entry name" value="IPNS-like_FE2OG_OXY"/>
</dbReference>
<dbReference type="Pfam" id="PF14226">
    <property type="entry name" value="DIOX_N"/>
    <property type="match status" value="1"/>
</dbReference>
<dbReference type="SUPFAM" id="SSF51197">
    <property type="entry name" value="Clavaminate synthase-like"/>
    <property type="match status" value="1"/>
</dbReference>
<dbReference type="InterPro" id="IPR026992">
    <property type="entry name" value="DIOX_N"/>
</dbReference>
<dbReference type="EMBL" id="JAMTCO010000013">
    <property type="protein sequence ID" value="MCP2272702.1"/>
    <property type="molecule type" value="Genomic_DNA"/>
</dbReference>
<dbReference type="RefSeq" id="WP_253889624.1">
    <property type="nucleotide sequence ID" value="NZ_BAAAVB010000008.1"/>
</dbReference>
<keyword evidence="2" id="KW-0045">Antibiotic biosynthesis</keyword>
<sequence length="310" mass="33897">MLDEIEINTTGPRQRQALGQGFFLVRHPISETLLDDAYGGLAEFFALPAAVKATCVVPGTNGQSGYTPALVETAANTTTADWKELFHWGRTLPDTHPLATRYPARYPRPHWPDDLVPGLGRVLSALHTAMFDFQLSVVDTISDNLGVPRGFFRDMLLDGPVANRASWYPPMSQAPGDEHVWAVAHQDFDLVTMLPRATTAGLEVQLDGEWVRVQAPPGYAVINAGMVLDRLTNGAVPAATHRVVATADQREGRLSIVQFCHPVPSTVLTPLTVDGGHPRYSTVTAADLFDLTMYRINRLESARRVPEPAV</sequence>
<evidence type="ECO:0000256" key="2">
    <source>
        <dbReference type="ARBA" id="ARBA00023194"/>
    </source>
</evidence>
<name>A0ABT1IJ73_9PSEU</name>
<evidence type="ECO:0000256" key="1">
    <source>
        <dbReference type="ARBA" id="ARBA00004792"/>
    </source>
</evidence>
<keyword evidence="3" id="KW-0560">Oxidoreductase</keyword>
<evidence type="ECO:0000256" key="3">
    <source>
        <dbReference type="RuleBase" id="RU003682"/>
    </source>
</evidence>
<keyword evidence="6" id="KW-1185">Reference proteome</keyword>
<keyword evidence="3" id="KW-0408">Iron</keyword>